<name>A0A1T4N323_9GAMM</name>
<dbReference type="NCBIfam" id="NF008268">
    <property type="entry name" value="PRK11040.1"/>
    <property type="match status" value="1"/>
</dbReference>
<dbReference type="PANTHER" id="PTHR43421:SF1">
    <property type="entry name" value="METALLOPROTEASE PMBA"/>
    <property type="match status" value="1"/>
</dbReference>
<dbReference type="GO" id="GO:0005829">
    <property type="term" value="C:cytosol"/>
    <property type="evidence" value="ECO:0007669"/>
    <property type="project" value="TreeGrafter"/>
</dbReference>
<feature type="domain" description="Metalloprotease TldD/E central" evidence="4">
    <location>
        <begin position="133"/>
        <end position="239"/>
    </location>
</feature>
<dbReference type="GO" id="GO:0006508">
    <property type="term" value="P:proteolysis"/>
    <property type="evidence" value="ECO:0007669"/>
    <property type="project" value="InterPro"/>
</dbReference>
<dbReference type="SUPFAM" id="SSF111283">
    <property type="entry name" value="Putative modulator of DNA gyrase, PmbA/TldD"/>
    <property type="match status" value="1"/>
</dbReference>
<dbReference type="EMBL" id="FUXP01000001">
    <property type="protein sequence ID" value="SJZ73653.1"/>
    <property type="molecule type" value="Genomic_DNA"/>
</dbReference>
<evidence type="ECO:0000259" key="2">
    <source>
        <dbReference type="Pfam" id="PF01523"/>
    </source>
</evidence>
<dbReference type="InterPro" id="IPR045570">
    <property type="entry name" value="Metalloprtase-TldD/E_cen_dom"/>
</dbReference>
<proteinExistence type="inferred from homology"/>
<dbReference type="InterPro" id="IPR047657">
    <property type="entry name" value="PmbA"/>
</dbReference>
<keyword evidence="6" id="KW-1185">Reference proteome</keyword>
<dbReference type="GO" id="GO:0008237">
    <property type="term" value="F:metallopeptidase activity"/>
    <property type="evidence" value="ECO:0007669"/>
    <property type="project" value="InterPro"/>
</dbReference>
<dbReference type="InterPro" id="IPR035068">
    <property type="entry name" value="TldD/PmbA_N"/>
</dbReference>
<evidence type="ECO:0000259" key="4">
    <source>
        <dbReference type="Pfam" id="PF19290"/>
    </source>
</evidence>
<dbReference type="AlphaFoldDB" id="A0A1T4N323"/>
<organism evidence="5 6">
    <name type="scientific">Lysobacter spongiicola DSM 21749</name>
    <dbReference type="NCBI Taxonomy" id="1122188"/>
    <lineage>
        <taxon>Bacteria</taxon>
        <taxon>Pseudomonadati</taxon>
        <taxon>Pseudomonadota</taxon>
        <taxon>Gammaproteobacteria</taxon>
        <taxon>Lysobacterales</taxon>
        <taxon>Lysobacteraceae</taxon>
        <taxon>Novilysobacter</taxon>
    </lineage>
</organism>
<evidence type="ECO:0000313" key="6">
    <source>
        <dbReference type="Proteomes" id="UP000190061"/>
    </source>
</evidence>
<protein>
    <submittedName>
        <fullName evidence="5">PmbA protein</fullName>
    </submittedName>
</protein>
<dbReference type="Proteomes" id="UP000190061">
    <property type="component" value="Unassembled WGS sequence"/>
</dbReference>
<accession>A0A1T4N323</accession>
<sequence length="456" mass="48174">MNDIAPSSVPPAADSEARLDMLAGLSRRLLDHALAEGTDQAEVSCSEDTGLNVNVRMGEVETVESTRDRGIAVTVYFGGRKGSASTADLREDSLQATIQQACAIARHTEHDPAAGLADAGLMATDIREFDSWHPWDLDADHAIELALACEQAGRDHDPRLENSDGASVGSGSSLSVYANSHGFVGRERSTQHSLGCALIAGRGEGMQRDGWYSIALSADELESAATIGRKAAERAVSRLAPRQVPTGEYPVLYSAEVARSLVGHLLGAVSGGALYRRASFLVDSAGTQLFPEWFGIEELPFLPRGFRSASFDAEGVATRESPLVRAGVLQRYILGSYSARRLGLQTTANAGGVHNLQVASNAGDLDSMIAGMGRGLLVTELMGQGVNNITGDYSRGAAGFWIEDGRIQYPVDGITIAGNLRKMFAAIEAVGSDVDTRSHVRTGSILVGRMTVAGEG</sequence>
<dbReference type="InterPro" id="IPR036059">
    <property type="entry name" value="TldD/PmbA_sf"/>
</dbReference>
<dbReference type="Pfam" id="PF19289">
    <property type="entry name" value="PmbA_TldD_3rd"/>
    <property type="match status" value="1"/>
</dbReference>
<dbReference type="Gene3D" id="3.30.2290.10">
    <property type="entry name" value="PmbA/TldD superfamily"/>
    <property type="match status" value="1"/>
</dbReference>
<evidence type="ECO:0000313" key="5">
    <source>
        <dbReference type="EMBL" id="SJZ73653.1"/>
    </source>
</evidence>
<dbReference type="STRING" id="1122188.SAMN02745674_00708"/>
<feature type="domain" description="Metalloprotease TldD/E C-terminal" evidence="3">
    <location>
        <begin position="246"/>
        <end position="454"/>
    </location>
</feature>
<reference evidence="5 6" key="1">
    <citation type="submission" date="2017-02" db="EMBL/GenBank/DDBJ databases">
        <authorList>
            <person name="Peterson S.W."/>
        </authorList>
    </citation>
    <scope>NUCLEOTIDE SEQUENCE [LARGE SCALE GENOMIC DNA]</scope>
    <source>
        <strain evidence="5 6">DSM 21749</strain>
    </source>
</reference>
<dbReference type="InterPro" id="IPR002510">
    <property type="entry name" value="Metalloprtase-TldD/E_N"/>
</dbReference>
<dbReference type="Pfam" id="PF19290">
    <property type="entry name" value="PmbA_TldD_2nd"/>
    <property type="match status" value="1"/>
</dbReference>
<evidence type="ECO:0000256" key="1">
    <source>
        <dbReference type="ARBA" id="ARBA00005836"/>
    </source>
</evidence>
<gene>
    <name evidence="5" type="ORF">SAMN02745674_00708</name>
</gene>
<feature type="domain" description="Metalloprotease TldD/E N-terminal" evidence="2">
    <location>
        <begin position="41"/>
        <end position="105"/>
    </location>
</feature>
<comment type="similarity">
    <text evidence="1">Belongs to the peptidase U62 family.</text>
</comment>
<evidence type="ECO:0000259" key="3">
    <source>
        <dbReference type="Pfam" id="PF19289"/>
    </source>
</evidence>
<dbReference type="Pfam" id="PF01523">
    <property type="entry name" value="PmbA_TldD_1st"/>
    <property type="match status" value="1"/>
</dbReference>
<dbReference type="InterPro" id="IPR045569">
    <property type="entry name" value="Metalloprtase-TldD/E_C"/>
</dbReference>
<dbReference type="PANTHER" id="PTHR43421">
    <property type="entry name" value="METALLOPROTEASE PMBA"/>
    <property type="match status" value="1"/>
</dbReference>